<keyword evidence="1" id="KW-1133">Transmembrane helix</keyword>
<evidence type="ECO:0008006" key="4">
    <source>
        <dbReference type="Google" id="ProtNLM"/>
    </source>
</evidence>
<dbReference type="EMBL" id="CP044331">
    <property type="protein sequence ID" value="QGM96388.1"/>
    <property type="molecule type" value="Genomic_DNA"/>
</dbReference>
<gene>
    <name evidence="2" type="ORF">F7D14_02065</name>
</gene>
<accession>A0A6B8M216</accession>
<keyword evidence="3" id="KW-1185">Reference proteome</keyword>
<dbReference type="KEGG" id="mpar:F7D14_02065"/>
<evidence type="ECO:0000256" key="1">
    <source>
        <dbReference type="SAM" id="Phobius"/>
    </source>
</evidence>
<evidence type="ECO:0000313" key="2">
    <source>
        <dbReference type="EMBL" id="QGM96388.1"/>
    </source>
</evidence>
<dbReference type="Proteomes" id="UP000422569">
    <property type="component" value="Chromosome"/>
</dbReference>
<feature type="transmembrane region" description="Helical" evidence="1">
    <location>
        <begin position="30"/>
        <end position="51"/>
    </location>
</feature>
<sequence>MSIERQDEAAPEDGVVLTPEQAKSRRARNIAIGITVALLAMLFYAVTLVRLGGAVANRQF</sequence>
<name>A0A6B8M216_9HYPH</name>
<proteinExistence type="predicted"/>
<organism evidence="2 3">
    <name type="scientific">Methylocystis parvus</name>
    <dbReference type="NCBI Taxonomy" id="134"/>
    <lineage>
        <taxon>Bacteria</taxon>
        <taxon>Pseudomonadati</taxon>
        <taxon>Pseudomonadota</taxon>
        <taxon>Alphaproteobacteria</taxon>
        <taxon>Hyphomicrobiales</taxon>
        <taxon>Methylocystaceae</taxon>
        <taxon>Methylocystis</taxon>
    </lineage>
</organism>
<keyword evidence="1" id="KW-0472">Membrane</keyword>
<protein>
    <recommendedName>
        <fullName evidence="4">Protoheme IX farnesyltransferase</fullName>
    </recommendedName>
</protein>
<dbReference type="AlphaFoldDB" id="A0A6B8M216"/>
<reference evidence="2 3" key="1">
    <citation type="submission" date="2019-09" db="EMBL/GenBank/DDBJ databases">
        <title>Isolation and complete genome sequencing of Methylocystis species.</title>
        <authorList>
            <person name="Rumah B.L."/>
            <person name="Stead C.E."/>
            <person name="Stevens B.C."/>
            <person name="Minton N.P."/>
            <person name="Grosse-Honebrink A."/>
            <person name="Zhang Y."/>
        </authorList>
    </citation>
    <scope>NUCLEOTIDE SEQUENCE [LARGE SCALE GENOMIC DNA]</scope>
    <source>
        <strain evidence="2 3">BRCS2</strain>
    </source>
</reference>
<dbReference type="RefSeq" id="WP_016920235.1">
    <property type="nucleotide sequence ID" value="NZ_CP044331.1"/>
</dbReference>
<evidence type="ECO:0000313" key="3">
    <source>
        <dbReference type="Proteomes" id="UP000422569"/>
    </source>
</evidence>
<keyword evidence="1" id="KW-0812">Transmembrane</keyword>